<keyword evidence="6 10" id="KW-0547">Nucleotide-binding</keyword>
<evidence type="ECO:0000256" key="8">
    <source>
        <dbReference type="ARBA" id="ARBA00022840"/>
    </source>
</evidence>
<protein>
    <recommendedName>
        <fullName evidence="3 10">Thymidylate kinase</fullName>
        <ecNumber evidence="2 10">2.7.4.9</ecNumber>
    </recommendedName>
    <alternativeName>
        <fullName evidence="10">dTMP kinase</fullName>
    </alternativeName>
</protein>
<comment type="function">
    <text evidence="10">Phosphorylation of dTMP to form dTDP in both de novo and salvage pathways of dTTP synthesis.</text>
</comment>
<dbReference type="Pfam" id="PF02223">
    <property type="entry name" value="Thymidylate_kin"/>
    <property type="match status" value="1"/>
</dbReference>
<dbReference type="CDD" id="cd01672">
    <property type="entry name" value="TMPK"/>
    <property type="match status" value="1"/>
</dbReference>
<evidence type="ECO:0000259" key="11">
    <source>
        <dbReference type="Pfam" id="PF02223"/>
    </source>
</evidence>
<name>D4LEP9_RUMC1</name>
<dbReference type="PATRIC" id="fig|213810.4.peg.1960"/>
<evidence type="ECO:0000256" key="2">
    <source>
        <dbReference type="ARBA" id="ARBA00012980"/>
    </source>
</evidence>
<dbReference type="RefSeq" id="WP_015559000.1">
    <property type="nucleotide sequence ID" value="NC_021039.1"/>
</dbReference>
<feature type="domain" description="Thymidylate kinase-like" evidence="11">
    <location>
        <begin position="10"/>
        <end position="201"/>
    </location>
</feature>
<evidence type="ECO:0000256" key="9">
    <source>
        <dbReference type="ARBA" id="ARBA00048743"/>
    </source>
</evidence>
<evidence type="ECO:0000256" key="5">
    <source>
        <dbReference type="ARBA" id="ARBA00022727"/>
    </source>
</evidence>
<dbReference type="GO" id="GO:0005829">
    <property type="term" value="C:cytosol"/>
    <property type="evidence" value="ECO:0007669"/>
    <property type="project" value="TreeGrafter"/>
</dbReference>
<dbReference type="OrthoDB" id="9774907at2"/>
<dbReference type="PANTHER" id="PTHR10344:SF4">
    <property type="entry name" value="UMP-CMP KINASE 2, MITOCHONDRIAL"/>
    <property type="match status" value="1"/>
</dbReference>
<comment type="similarity">
    <text evidence="1 10">Belongs to the thymidylate kinase family.</text>
</comment>
<dbReference type="STRING" id="213810.RUM_20710"/>
<keyword evidence="4 10" id="KW-0808">Transferase</keyword>
<evidence type="ECO:0000313" key="12">
    <source>
        <dbReference type="EMBL" id="CBL18094.1"/>
    </source>
</evidence>
<dbReference type="EMBL" id="FP929052">
    <property type="protein sequence ID" value="CBL18094.1"/>
    <property type="molecule type" value="Genomic_DNA"/>
</dbReference>
<evidence type="ECO:0000313" key="13">
    <source>
        <dbReference type="Proteomes" id="UP000007054"/>
    </source>
</evidence>
<dbReference type="BioCyc" id="RCHA213810:RUM_RS10045-MONOMER"/>
<accession>D4LEP9</accession>
<keyword evidence="8 10" id="KW-0067">ATP-binding</keyword>
<dbReference type="InterPro" id="IPR027417">
    <property type="entry name" value="P-loop_NTPase"/>
</dbReference>
<dbReference type="HOGENOM" id="CLU_049131_1_0_9"/>
<reference evidence="12" key="2">
    <citation type="submission" date="2010-03" db="EMBL/GenBank/DDBJ databases">
        <authorList>
            <person name="Pajon A."/>
        </authorList>
    </citation>
    <scope>NUCLEOTIDE SEQUENCE</scope>
    <source>
        <strain evidence="12">Type strain: 18P13</strain>
    </source>
</reference>
<dbReference type="PANTHER" id="PTHR10344">
    <property type="entry name" value="THYMIDYLATE KINASE"/>
    <property type="match status" value="1"/>
</dbReference>
<dbReference type="GO" id="GO:0005524">
    <property type="term" value="F:ATP binding"/>
    <property type="evidence" value="ECO:0007669"/>
    <property type="project" value="UniProtKB-UniRule"/>
</dbReference>
<gene>
    <name evidence="10" type="primary">tmk</name>
    <name evidence="12" type="ordered locus">RUM_20710</name>
</gene>
<sequence length="234" mass="26354">MHKPGKLIVLDGLDGCGKSTQFQLLSQRMEQAGIPVLPISFPDYDHPSSALVKLYLNGEISPHAGDVNAYAASSFYAVDRYASYKRCWEQPYQQGTTILASRYVTSNAIHQMSKLPRQEWDDYLEWLSAYEYDKLELPRPDLVLFLDMPVSAAQKLLCDRYGGDETKKDIHESDVAYMERCRDAALYAAQQQGWQVIPCSRDAQPLTVEEIGDRVWKVVCEQTDVTVSSDSTGG</sequence>
<dbReference type="InterPro" id="IPR018094">
    <property type="entry name" value="Thymidylate_kinase"/>
</dbReference>
<evidence type="ECO:0000256" key="1">
    <source>
        <dbReference type="ARBA" id="ARBA00009776"/>
    </source>
</evidence>
<dbReference type="HAMAP" id="MF_00165">
    <property type="entry name" value="Thymidylate_kinase"/>
    <property type="match status" value="1"/>
</dbReference>
<evidence type="ECO:0000256" key="6">
    <source>
        <dbReference type="ARBA" id="ARBA00022741"/>
    </source>
</evidence>
<feature type="binding site" evidence="10">
    <location>
        <begin position="12"/>
        <end position="19"/>
    </location>
    <ligand>
        <name>ATP</name>
        <dbReference type="ChEBI" id="CHEBI:30616"/>
    </ligand>
</feature>
<dbReference type="EC" id="2.7.4.9" evidence="2 10"/>
<dbReference type="GO" id="GO:0004798">
    <property type="term" value="F:dTMP kinase activity"/>
    <property type="evidence" value="ECO:0007669"/>
    <property type="project" value="UniProtKB-UniRule"/>
</dbReference>
<keyword evidence="5 10" id="KW-0545">Nucleotide biosynthesis</keyword>
<dbReference type="GO" id="GO:0006227">
    <property type="term" value="P:dUDP biosynthetic process"/>
    <property type="evidence" value="ECO:0007669"/>
    <property type="project" value="TreeGrafter"/>
</dbReference>
<dbReference type="SUPFAM" id="SSF52540">
    <property type="entry name" value="P-loop containing nucleoside triphosphate hydrolases"/>
    <property type="match status" value="1"/>
</dbReference>
<dbReference type="Proteomes" id="UP000007054">
    <property type="component" value="Chromosome"/>
</dbReference>
<organism evidence="12 13">
    <name type="scientific">Ruminococcus champanellensis (strain DSM 18848 / JCM 17042 / KCTC 15320 / 18P13)</name>
    <dbReference type="NCBI Taxonomy" id="213810"/>
    <lineage>
        <taxon>Bacteria</taxon>
        <taxon>Bacillati</taxon>
        <taxon>Bacillota</taxon>
        <taxon>Clostridia</taxon>
        <taxon>Eubacteriales</taxon>
        <taxon>Oscillospiraceae</taxon>
        <taxon>Ruminococcus</taxon>
    </lineage>
</organism>
<dbReference type="Gene3D" id="3.40.50.300">
    <property type="entry name" value="P-loop containing nucleotide triphosphate hydrolases"/>
    <property type="match status" value="1"/>
</dbReference>
<dbReference type="GO" id="GO:0006233">
    <property type="term" value="P:dTDP biosynthetic process"/>
    <property type="evidence" value="ECO:0007669"/>
    <property type="project" value="InterPro"/>
</dbReference>
<dbReference type="InterPro" id="IPR039430">
    <property type="entry name" value="Thymidylate_kin-like_dom"/>
</dbReference>
<comment type="catalytic activity">
    <reaction evidence="9 10">
        <text>dTMP + ATP = dTDP + ADP</text>
        <dbReference type="Rhea" id="RHEA:13517"/>
        <dbReference type="ChEBI" id="CHEBI:30616"/>
        <dbReference type="ChEBI" id="CHEBI:58369"/>
        <dbReference type="ChEBI" id="CHEBI:63528"/>
        <dbReference type="ChEBI" id="CHEBI:456216"/>
        <dbReference type="EC" id="2.7.4.9"/>
    </reaction>
</comment>
<dbReference type="KEGG" id="rch:RUM_20710"/>
<dbReference type="GO" id="GO:0006235">
    <property type="term" value="P:dTTP biosynthetic process"/>
    <property type="evidence" value="ECO:0007669"/>
    <property type="project" value="UniProtKB-UniRule"/>
</dbReference>
<dbReference type="AlphaFoldDB" id="D4LEP9"/>
<keyword evidence="7 10" id="KW-0418">Kinase</keyword>
<evidence type="ECO:0000256" key="7">
    <source>
        <dbReference type="ARBA" id="ARBA00022777"/>
    </source>
</evidence>
<keyword evidence="13" id="KW-1185">Reference proteome</keyword>
<evidence type="ECO:0000256" key="10">
    <source>
        <dbReference type="HAMAP-Rule" id="MF_00165"/>
    </source>
</evidence>
<proteinExistence type="inferred from homology"/>
<dbReference type="GeneID" id="83156734"/>
<reference evidence="12" key="1">
    <citation type="submission" date="2010-03" db="EMBL/GenBank/DDBJ databases">
        <title>The genome sequence of Ruminococcus sp. 18P13.</title>
        <authorList>
            <consortium name="metaHIT consortium -- http://www.metahit.eu/"/>
            <person name="Pajon A."/>
            <person name="Turner K."/>
            <person name="Parkhill J."/>
            <person name="Bernalier A."/>
        </authorList>
    </citation>
    <scope>NUCLEOTIDE SEQUENCE [LARGE SCALE GENOMIC DNA]</scope>
    <source>
        <strain evidence="12">Type strain: 18P13</strain>
    </source>
</reference>
<evidence type="ECO:0000256" key="3">
    <source>
        <dbReference type="ARBA" id="ARBA00017144"/>
    </source>
</evidence>
<evidence type="ECO:0000256" key="4">
    <source>
        <dbReference type="ARBA" id="ARBA00022679"/>
    </source>
</evidence>